<dbReference type="PROSITE" id="PS00624">
    <property type="entry name" value="GMC_OXRED_2"/>
    <property type="match status" value="1"/>
</dbReference>
<accession>A0ABR1RT97</accession>
<proteinExistence type="inferred from homology"/>
<dbReference type="InterPro" id="IPR012132">
    <property type="entry name" value="GMC_OxRdtase"/>
</dbReference>
<feature type="compositionally biased region" description="Polar residues" evidence="3">
    <location>
        <begin position="172"/>
        <end position="183"/>
    </location>
</feature>
<comment type="caution">
    <text evidence="6">The sequence shown here is derived from an EMBL/GenBank/DDBJ whole genome shotgun (WGS) entry which is preliminary data.</text>
</comment>
<reference evidence="6 7" key="1">
    <citation type="submission" date="2023-01" db="EMBL/GenBank/DDBJ databases">
        <title>Analysis of 21 Apiospora genomes using comparative genomics revels a genus with tremendous synthesis potential of carbohydrate active enzymes and secondary metabolites.</title>
        <authorList>
            <person name="Sorensen T."/>
        </authorList>
    </citation>
    <scope>NUCLEOTIDE SEQUENCE [LARGE SCALE GENOMIC DNA]</scope>
    <source>
        <strain evidence="6 7">CBS 20057</strain>
    </source>
</reference>
<evidence type="ECO:0000256" key="4">
    <source>
        <dbReference type="SAM" id="SignalP"/>
    </source>
</evidence>
<keyword evidence="4" id="KW-0732">Signal</keyword>
<sequence>MKTTSEPLAALAALAGLRFTSAAPQATNSSLSFDYVIVGAGPGGLTVASRLSEEPSVSVAVIEAGTWSTSVTGNQSQVPAYDYFYNLKAPNDTNPLDEWGFVTTPQAGANGQKIHYARGKSLGGSTNLNYMGYTQTTAGALQRWADTVGDDSYAYPSSSLYYRKSMNFTPPNEETRLANASTSQPPPGTAAKGGPLDVSYSSWPQTFSTWIGAAMESVGIPGSKPFIDGRLHGSSWLTSAINPTNGHRASAETAFLTPIKSRPNLAVFDLTLAERILFDKNKTAHGVQVSTGNRTYTLEAKREVIVSGGTFLSPQLLQVSGVGPAEVLRQHNLTVVADRPGVGRNMNDHVYFGIGYRVNVETATALQYGDAQLRAEAAFNAHGTGPLASPGGDFAAYEKIPEAMRAAFAPETRAELAELPDDWPEIQYFTLPNLVGDFWSTPAVPHDDGAMYATLLATLVAPSSLGNVSIASARMRDRPLINPNWMTTQRDIDLVVAGFKRLRDIFEAPSMANLTIGPEFYPGSAVRTDDEIHRQIQESFNTMFHVSSTCRMGKASDSYAVVDNHARVYGVKNLRVVDASAFPFLPPGLPQATVYMLGEKIANSIKNGN</sequence>
<keyword evidence="7" id="KW-1185">Reference proteome</keyword>
<dbReference type="InterPro" id="IPR007867">
    <property type="entry name" value="GMC_OxRtase_C"/>
</dbReference>
<dbReference type="PANTHER" id="PTHR11552">
    <property type="entry name" value="GLUCOSE-METHANOL-CHOLINE GMC OXIDOREDUCTASE"/>
    <property type="match status" value="1"/>
</dbReference>
<dbReference type="PIRSF" id="PIRSF000137">
    <property type="entry name" value="Alcohol_oxidase"/>
    <property type="match status" value="1"/>
</dbReference>
<evidence type="ECO:0000256" key="1">
    <source>
        <dbReference type="ARBA" id="ARBA00010790"/>
    </source>
</evidence>
<evidence type="ECO:0000256" key="3">
    <source>
        <dbReference type="SAM" id="MobiDB-lite"/>
    </source>
</evidence>
<gene>
    <name evidence="6" type="ORF">PG991_007333</name>
</gene>
<evidence type="ECO:0000256" key="2">
    <source>
        <dbReference type="ARBA" id="ARBA00023180"/>
    </source>
</evidence>
<dbReference type="InterPro" id="IPR000172">
    <property type="entry name" value="GMC_OxRdtase_N"/>
</dbReference>
<feature type="domain" description="Glucose-methanol-choline oxidoreductase N-terminal" evidence="5">
    <location>
        <begin position="309"/>
        <end position="323"/>
    </location>
</feature>
<dbReference type="SUPFAM" id="SSF51905">
    <property type="entry name" value="FAD/NAD(P)-binding domain"/>
    <property type="match status" value="1"/>
</dbReference>
<evidence type="ECO:0000313" key="7">
    <source>
        <dbReference type="Proteomes" id="UP001396898"/>
    </source>
</evidence>
<comment type="similarity">
    <text evidence="1">Belongs to the GMC oxidoreductase family.</text>
</comment>
<dbReference type="Pfam" id="PF00732">
    <property type="entry name" value="GMC_oxred_N"/>
    <property type="match status" value="1"/>
</dbReference>
<dbReference type="PANTHER" id="PTHR11552:SF138">
    <property type="entry name" value="DEHYDROGENASE PKFF-RELATED"/>
    <property type="match status" value="1"/>
</dbReference>
<dbReference type="Gene3D" id="3.30.560.10">
    <property type="entry name" value="Glucose Oxidase, domain 3"/>
    <property type="match status" value="1"/>
</dbReference>
<dbReference type="InterPro" id="IPR036188">
    <property type="entry name" value="FAD/NAD-bd_sf"/>
</dbReference>
<dbReference type="SUPFAM" id="SSF54373">
    <property type="entry name" value="FAD-linked reductases, C-terminal domain"/>
    <property type="match status" value="1"/>
</dbReference>
<protein>
    <submittedName>
        <fullName evidence="6">GMC oxidoreductase-like protein</fullName>
    </submittedName>
</protein>
<feature type="signal peptide" evidence="4">
    <location>
        <begin position="1"/>
        <end position="22"/>
    </location>
</feature>
<name>A0ABR1RT97_9PEZI</name>
<dbReference type="Gene3D" id="3.50.50.60">
    <property type="entry name" value="FAD/NAD(P)-binding domain"/>
    <property type="match status" value="1"/>
</dbReference>
<dbReference type="Pfam" id="PF05199">
    <property type="entry name" value="GMC_oxred_C"/>
    <property type="match status" value="1"/>
</dbReference>
<dbReference type="EMBL" id="JAQQWI010000010">
    <property type="protein sequence ID" value="KAK8018143.1"/>
    <property type="molecule type" value="Genomic_DNA"/>
</dbReference>
<dbReference type="Proteomes" id="UP001396898">
    <property type="component" value="Unassembled WGS sequence"/>
</dbReference>
<evidence type="ECO:0000259" key="5">
    <source>
        <dbReference type="PROSITE" id="PS00624"/>
    </source>
</evidence>
<keyword evidence="2" id="KW-0325">Glycoprotein</keyword>
<feature type="region of interest" description="Disordered" evidence="3">
    <location>
        <begin position="172"/>
        <end position="195"/>
    </location>
</feature>
<organism evidence="6 7">
    <name type="scientific">Apiospora marii</name>
    <dbReference type="NCBI Taxonomy" id="335849"/>
    <lineage>
        <taxon>Eukaryota</taxon>
        <taxon>Fungi</taxon>
        <taxon>Dikarya</taxon>
        <taxon>Ascomycota</taxon>
        <taxon>Pezizomycotina</taxon>
        <taxon>Sordariomycetes</taxon>
        <taxon>Xylariomycetidae</taxon>
        <taxon>Amphisphaeriales</taxon>
        <taxon>Apiosporaceae</taxon>
        <taxon>Apiospora</taxon>
    </lineage>
</organism>
<feature type="chain" id="PRO_5047167840" evidence="4">
    <location>
        <begin position="23"/>
        <end position="609"/>
    </location>
</feature>
<evidence type="ECO:0000313" key="6">
    <source>
        <dbReference type="EMBL" id="KAK8018143.1"/>
    </source>
</evidence>